<evidence type="ECO:0000313" key="3">
    <source>
        <dbReference type="EMBL" id="MDP9866574.1"/>
    </source>
</evidence>
<dbReference type="InterPro" id="IPR012349">
    <property type="entry name" value="Split_barrel_FMN-bd"/>
</dbReference>
<gene>
    <name evidence="3" type="ORF">J2S55_005840</name>
</gene>
<dbReference type="Proteomes" id="UP001230426">
    <property type="component" value="Unassembled WGS sequence"/>
</dbReference>
<evidence type="ECO:0000259" key="2">
    <source>
        <dbReference type="Pfam" id="PF01243"/>
    </source>
</evidence>
<dbReference type="Pfam" id="PF01243">
    <property type="entry name" value="PNPOx_N"/>
    <property type="match status" value="1"/>
</dbReference>
<dbReference type="PANTHER" id="PTHR35176:SF4">
    <property type="entry name" value="PYRIDOXAMINE 5'-PHOSPHATE OXIDASE-RELATED FMN-BINDING"/>
    <property type="match status" value="1"/>
</dbReference>
<dbReference type="RefSeq" id="WP_306867479.1">
    <property type="nucleotide sequence ID" value="NZ_JAUSRB010000002.1"/>
</dbReference>
<name>A0ABT9RBD7_9ACTN</name>
<keyword evidence="4" id="KW-1185">Reference proteome</keyword>
<dbReference type="Gene3D" id="2.30.110.10">
    <property type="entry name" value="Electron Transport, Fmn-binding Protein, Chain A"/>
    <property type="match status" value="1"/>
</dbReference>
<comment type="caution">
    <text evidence="3">The sequence shown here is derived from an EMBL/GenBank/DDBJ whole genome shotgun (WGS) entry which is preliminary data.</text>
</comment>
<dbReference type="SUPFAM" id="SSF50475">
    <property type="entry name" value="FMN-binding split barrel"/>
    <property type="match status" value="1"/>
</dbReference>
<evidence type="ECO:0000313" key="4">
    <source>
        <dbReference type="Proteomes" id="UP001230426"/>
    </source>
</evidence>
<feature type="domain" description="Pyridoxamine 5'-phosphate oxidase N-terminal" evidence="2">
    <location>
        <begin position="33"/>
        <end position="156"/>
    </location>
</feature>
<dbReference type="InterPro" id="IPR052019">
    <property type="entry name" value="F420H2_bilvrd_red/Heme_oxyg"/>
</dbReference>
<evidence type="ECO:0000256" key="1">
    <source>
        <dbReference type="ARBA" id="ARBA00023002"/>
    </source>
</evidence>
<keyword evidence="1" id="KW-0560">Oxidoreductase</keyword>
<reference evidence="3 4" key="1">
    <citation type="submission" date="2023-07" db="EMBL/GenBank/DDBJ databases">
        <title>Sequencing the genomes of 1000 actinobacteria strains.</title>
        <authorList>
            <person name="Klenk H.-P."/>
        </authorList>
    </citation>
    <scope>NUCLEOTIDE SEQUENCE [LARGE SCALE GENOMIC DNA]</scope>
    <source>
        <strain evidence="3 4">DSM 44109</strain>
    </source>
</reference>
<proteinExistence type="predicted"/>
<dbReference type="PANTHER" id="PTHR35176">
    <property type="entry name" value="HEME OXYGENASE HI_0854-RELATED"/>
    <property type="match status" value="1"/>
</dbReference>
<dbReference type="InterPro" id="IPR011576">
    <property type="entry name" value="Pyridox_Oxase_N"/>
</dbReference>
<protein>
    <recommendedName>
        <fullName evidence="2">Pyridoxamine 5'-phosphate oxidase N-terminal domain-containing protein</fullName>
    </recommendedName>
</protein>
<dbReference type="EMBL" id="JAUSRB010000002">
    <property type="protein sequence ID" value="MDP9866574.1"/>
    <property type="molecule type" value="Genomic_DNA"/>
</dbReference>
<accession>A0ABT9RBD7</accession>
<organism evidence="3 4">
    <name type="scientific">Streptosporangium brasiliense</name>
    <dbReference type="NCBI Taxonomy" id="47480"/>
    <lineage>
        <taxon>Bacteria</taxon>
        <taxon>Bacillati</taxon>
        <taxon>Actinomycetota</taxon>
        <taxon>Actinomycetes</taxon>
        <taxon>Streptosporangiales</taxon>
        <taxon>Streptosporangiaceae</taxon>
        <taxon>Streptosporangium</taxon>
    </lineage>
</organism>
<sequence length="172" mass="18783">MTDPMPVAELLFSEADATPMSTDTATVKPWSQASACLQAASKAWLSTVRPDGRPHAMPVMPGWADETPYIATRPASRKARNLDGNPNCVLTVAGADLDLVVEGTATRVQDPDRLQQVADAFMAKYQWRFTILDGSVYDGSLPGPPEYAFYRVTPVRAFGYGPDGLTATRWRF</sequence>